<sequence length="107" mass="12516">MRNFTPTGHLRWTGSRWFWEIIKECGVAGTVVKLFDAPYAPAFVIPCREFKEHIKQHGVYRQVGIYQFVRADDPAASCIQYAHQYPEAAGRELYDLRMRHKDMNPTK</sequence>
<evidence type="ECO:0000313" key="4">
    <source>
        <dbReference type="EMBL" id="QJI04687.1"/>
    </source>
</evidence>
<proteinExistence type="predicted"/>
<name>A0A6H1Z8L8_9ZZZZ</name>
<gene>
    <name evidence="4" type="ORF">MM415A00110_0008</name>
    <name evidence="2" type="ORF">MM415B00633_0017</name>
    <name evidence="1" type="ORF">TM448A00090_0068</name>
    <name evidence="3" type="ORF">TM448B00221_0036</name>
</gene>
<evidence type="ECO:0000313" key="2">
    <source>
        <dbReference type="EMBL" id="QJA63333.1"/>
    </source>
</evidence>
<organism evidence="1">
    <name type="scientific">viral metagenome</name>
    <dbReference type="NCBI Taxonomy" id="1070528"/>
    <lineage>
        <taxon>unclassified sequences</taxon>
        <taxon>metagenomes</taxon>
        <taxon>organismal metagenomes</taxon>
    </lineage>
</organism>
<dbReference type="EMBL" id="MT143974">
    <property type="protein sequence ID" value="QJA44236.1"/>
    <property type="molecule type" value="Genomic_DNA"/>
</dbReference>
<accession>A0A6H1Z8L8</accession>
<reference evidence="1" key="1">
    <citation type="submission" date="2020-03" db="EMBL/GenBank/DDBJ databases">
        <title>The deep terrestrial virosphere.</title>
        <authorList>
            <person name="Holmfeldt K."/>
            <person name="Nilsson E."/>
            <person name="Simone D."/>
            <person name="Lopez-Fernandez M."/>
            <person name="Wu X."/>
            <person name="de Brujin I."/>
            <person name="Lundin D."/>
            <person name="Andersson A."/>
            <person name="Bertilsson S."/>
            <person name="Dopson M."/>
        </authorList>
    </citation>
    <scope>NUCLEOTIDE SEQUENCE</scope>
    <source>
        <strain evidence="4">MM415A00110</strain>
        <strain evidence="2">MM415B00633</strain>
        <strain evidence="1">TM448A00090</strain>
        <strain evidence="3">TM448B00221</strain>
    </source>
</reference>
<protein>
    <submittedName>
        <fullName evidence="1">Uncharacterized protein</fullName>
    </submittedName>
</protein>
<dbReference type="EMBL" id="MT144601">
    <property type="protein sequence ID" value="QJH94482.1"/>
    <property type="molecule type" value="Genomic_DNA"/>
</dbReference>
<evidence type="ECO:0000313" key="1">
    <source>
        <dbReference type="EMBL" id="QJA44236.1"/>
    </source>
</evidence>
<dbReference type="AlphaFoldDB" id="A0A6H1Z8L8"/>
<dbReference type="EMBL" id="MT141495">
    <property type="protein sequence ID" value="QJA63333.1"/>
    <property type="molecule type" value="Genomic_DNA"/>
</dbReference>
<evidence type="ECO:0000313" key="3">
    <source>
        <dbReference type="EMBL" id="QJH94482.1"/>
    </source>
</evidence>
<dbReference type="EMBL" id="MT145189">
    <property type="protein sequence ID" value="QJI04687.1"/>
    <property type="molecule type" value="Genomic_DNA"/>
</dbReference>